<evidence type="ECO:0000256" key="4">
    <source>
        <dbReference type="ARBA" id="ARBA00023136"/>
    </source>
</evidence>
<feature type="transmembrane region" description="Helical" evidence="5">
    <location>
        <begin position="175"/>
        <end position="194"/>
    </location>
</feature>
<evidence type="ECO:0000313" key="7">
    <source>
        <dbReference type="Proteomes" id="UP000807353"/>
    </source>
</evidence>
<dbReference type="InterPro" id="IPR044878">
    <property type="entry name" value="UbiA_sf"/>
</dbReference>
<feature type="transmembrane region" description="Helical" evidence="5">
    <location>
        <begin position="103"/>
        <end position="136"/>
    </location>
</feature>
<dbReference type="InterPro" id="IPR000537">
    <property type="entry name" value="UbiA_prenyltransferase"/>
</dbReference>
<comment type="subcellular location">
    <subcellularLocation>
        <location evidence="1">Membrane</location>
        <topology evidence="1">Multi-pass membrane protein</topology>
    </subcellularLocation>
</comment>
<keyword evidence="7" id="KW-1185">Reference proteome</keyword>
<reference evidence="6" key="1">
    <citation type="submission" date="2020-11" db="EMBL/GenBank/DDBJ databases">
        <authorList>
            <consortium name="DOE Joint Genome Institute"/>
            <person name="Ahrendt S."/>
            <person name="Riley R."/>
            <person name="Andreopoulos W."/>
            <person name="Labutti K."/>
            <person name="Pangilinan J."/>
            <person name="Ruiz-Duenas F.J."/>
            <person name="Barrasa J.M."/>
            <person name="Sanchez-Garcia M."/>
            <person name="Camarero S."/>
            <person name="Miyauchi S."/>
            <person name="Serrano A."/>
            <person name="Linde D."/>
            <person name="Babiker R."/>
            <person name="Drula E."/>
            <person name="Ayuso-Fernandez I."/>
            <person name="Pacheco R."/>
            <person name="Padilla G."/>
            <person name="Ferreira P."/>
            <person name="Barriuso J."/>
            <person name="Kellner H."/>
            <person name="Castanera R."/>
            <person name="Alfaro M."/>
            <person name="Ramirez L."/>
            <person name="Pisabarro A.G."/>
            <person name="Kuo A."/>
            <person name="Tritt A."/>
            <person name="Lipzen A."/>
            <person name="He G."/>
            <person name="Yan M."/>
            <person name="Ng V."/>
            <person name="Cullen D."/>
            <person name="Martin F."/>
            <person name="Rosso M.-N."/>
            <person name="Henrissat B."/>
            <person name="Hibbett D."/>
            <person name="Martinez A.T."/>
            <person name="Grigoriev I.V."/>
        </authorList>
    </citation>
    <scope>NUCLEOTIDE SEQUENCE</scope>
    <source>
        <strain evidence="6">CBS 247.69</strain>
    </source>
</reference>
<name>A0A9P5Y0D9_9AGAR</name>
<dbReference type="GO" id="GO:0016765">
    <property type="term" value="F:transferase activity, transferring alkyl or aryl (other than methyl) groups"/>
    <property type="evidence" value="ECO:0007669"/>
    <property type="project" value="InterPro"/>
</dbReference>
<dbReference type="Pfam" id="PF01040">
    <property type="entry name" value="UbiA"/>
    <property type="match status" value="1"/>
</dbReference>
<evidence type="ECO:0000256" key="1">
    <source>
        <dbReference type="ARBA" id="ARBA00004141"/>
    </source>
</evidence>
<feature type="transmembrane region" description="Helical" evidence="5">
    <location>
        <begin position="215"/>
        <end position="236"/>
    </location>
</feature>
<dbReference type="AlphaFoldDB" id="A0A9P5Y0D9"/>
<dbReference type="Gene3D" id="1.10.357.140">
    <property type="entry name" value="UbiA prenyltransferase"/>
    <property type="match status" value="1"/>
</dbReference>
<sequence>MLTQPPERNGKWRSLNPLVHLHTLILFTWTDYQTIVIPITIFACATAPIQSLSKLIQGCVWIWFHLILCNVSNQVRAKEEDSINRPWRPLPSGRVAFQKTLVFRWIMVILCVIWSAIYGFDIVVTTLGLIITTIFYDEGQVSRHPFGRNLCNVGRYIAFQFGATTIMNRLDRTSMAAILLSGVMILTTIQAQDFPDVDGDIASNRITFPIYTPELSRVFTFFIIPLWSFILCWFWEVGWLTGFTHITFSIYVGARYYFRRTPGADTNATAYSELNIALGNELPTSRFF</sequence>
<accession>A0A9P5Y0D9</accession>
<evidence type="ECO:0000256" key="5">
    <source>
        <dbReference type="SAM" id="Phobius"/>
    </source>
</evidence>
<evidence type="ECO:0000256" key="2">
    <source>
        <dbReference type="ARBA" id="ARBA00022692"/>
    </source>
</evidence>
<keyword evidence="3 5" id="KW-1133">Transmembrane helix</keyword>
<gene>
    <name evidence="6" type="ORF">BDZ94DRAFT_1284116</name>
</gene>
<dbReference type="PANTHER" id="PTHR42723:SF1">
    <property type="entry name" value="CHLOROPHYLL SYNTHASE, CHLOROPLASTIC"/>
    <property type="match status" value="1"/>
</dbReference>
<dbReference type="Proteomes" id="UP000807353">
    <property type="component" value="Unassembled WGS sequence"/>
</dbReference>
<dbReference type="PANTHER" id="PTHR42723">
    <property type="entry name" value="CHLOROPHYLL SYNTHASE"/>
    <property type="match status" value="1"/>
</dbReference>
<dbReference type="EMBL" id="MU150305">
    <property type="protein sequence ID" value="KAF9460065.1"/>
    <property type="molecule type" value="Genomic_DNA"/>
</dbReference>
<evidence type="ECO:0000313" key="6">
    <source>
        <dbReference type="EMBL" id="KAF9460065.1"/>
    </source>
</evidence>
<dbReference type="CDD" id="cd13965">
    <property type="entry name" value="PT_UbiA_3"/>
    <property type="match status" value="1"/>
</dbReference>
<organism evidence="6 7">
    <name type="scientific">Collybia nuda</name>
    <dbReference type="NCBI Taxonomy" id="64659"/>
    <lineage>
        <taxon>Eukaryota</taxon>
        <taxon>Fungi</taxon>
        <taxon>Dikarya</taxon>
        <taxon>Basidiomycota</taxon>
        <taxon>Agaricomycotina</taxon>
        <taxon>Agaricomycetes</taxon>
        <taxon>Agaricomycetidae</taxon>
        <taxon>Agaricales</taxon>
        <taxon>Tricholomatineae</taxon>
        <taxon>Clitocybaceae</taxon>
        <taxon>Collybia</taxon>
    </lineage>
</organism>
<proteinExistence type="predicted"/>
<dbReference type="OrthoDB" id="434972at2759"/>
<comment type="caution">
    <text evidence="6">The sequence shown here is derived from an EMBL/GenBank/DDBJ whole genome shotgun (WGS) entry which is preliminary data.</text>
</comment>
<evidence type="ECO:0000256" key="3">
    <source>
        <dbReference type="ARBA" id="ARBA00022989"/>
    </source>
</evidence>
<keyword evidence="2 5" id="KW-0812">Transmembrane</keyword>
<dbReference type="GO" id="GO:0016020">
    <property type="term" value="C:membrane"/>
    <property type="evidence" value="ECO:0007669"/>
    <property type="project" value="UniProtKB-SubCell"/>
</dbReference>
<protein>
    <submittedName>
        <fullName evidence="6">UbiA prenyltransferase family</fullName>
    </submittedName>
</protein>
<keyword evidence="4 5" id="KW-0472">Membrane</keyword>
<dbReference type="InterPro" id="IPR050475">
    <property type="entry name" value="Prenyltransferase_related"/>
</dbReference>